<feature type="domain" description="AB hydrolase-1" evidence="1">
    <location>
        <begin position="26"/>
        <end position="261"/>
    </location>
</feature>
<dbReference type="Pfam" id="PF12697">
    <property type="entry name" value="Abhydrolase_6"/>
    <property type="match status" value="1"/>
</dbReference>
<dbReference type="RefSeq" id="WP_203942890.1">
    <property type="nucleotide sequence ID" value="NZ_BOOR01000006.1"/>
</dbReference>
<proteinExistence type="predicted"/>
<protein>
    <submittedName>
        <fullName evidence="2">Hydrolase</fullName>
    </submittedName>
</protein>
<gene>
    <name evidence="2" type="ORF">Pth03_09980</name>
</gene>
<dbReference type="GO" id="GO:0016787">
    <property type="term" value="F:hydrolase activity"/>
    <property type="evidence" value="ECO:0007669"/>
    <property type="project" value="UniProtKB-KW"/>
</dbReference>
<dbReference type="InterPro" id="IPR029058">
    <property type="entry name" value="AB_hydrolase_fold"/>
</dbReference>
<reference evidence="2" key="1">
    <citation type="submission" date="2021-01" db="EMBL/GenBank/DDBJ databases">
        <title>Whole genome shotgun sequence of Planotetraspora thailandica NBRC 104271.</title>
        <authorList>
            <person name="Komaki H."/>
            <person name="Tamura T."/>
        </authorList>
    </citation>
    <scope>NUCLEOTIDE SEQUENCE</scope>
    <source>
        <strain evidence="2">NBRC 104271</strain>
    </source>
</reference>
<accession>A0A8J3XTX1</accession>
<evidence type="ECO:0000259" key="1">
    <source>
        <dbReference type="Pfam" id="PF12697"/>
    </source>
</evidence>
<comment type="caution">
    <text evidence="2">The sequence shown here is derived from an EMBL/GenBank/DDBJ whole genome shotgun (WGS) entry which is preliminary data.</text>
</comment>
<dbReference type="Gene3D" id="3.40.50.1820">
    <property type="entry name" value="alpha/beta hydrolase"/>
    <property type="match status" value="1"/>
</dbReference>
<name>A0A8J3XTX1_9ACTN</name>
<dbReference type="AlphaFoldDB" id="A0A8J3XTX1"/>
<dbReference type="EMBL" id="BOOR01000006">
    <property type="protein sequence ID" value="GII52609.1"/>
    <property type="molecule type" value="Genomic_DNA"/>
</dbReference>
<evidence type="ECO:0000313" key="2">
    <source>
        <dbReference type="EMBL" id="GII52609.1"/>
    </source>
</evidence>
<keyword evidence="2" id="KW-0378">Hydrolase</keyword>
<dbReference type="InterPro" id="IPR000073">
    <property type="entry name" value="AB_hydrolase_1"/>
</dbReference>
<keyword evidence="3" id="KW-1185">Reference proteome</keyword>
<dbReference type="SUPFAM" id="SSF53474">
    <property type="entry name" value="alpha/beta-Hydrolases"/>
    <property type="match status" value="1"/>
</dbReference>
<sequence>MTVTAGTLDVPGAQLYYELRGEGPLVVLVGSPMDAGPFAPLADLLADDHTVLTTDPRGVGRSPVENPDEDATPELRAADLSRLISEVDAGPAAVLGSSGGAVTALALAQAHPGQAHTVIAHEPPLYEVLEERKELVARSEDMIATYLGGDATGAWRIFMEIAGMSMPEEIFQHMFAERTEKEAAEDRRFFVHTLRPTTQWVPELVALAAGSTRLVIGIGEQSAGELCDRTSRALAASLGVEPVLFPGDHAGFMGDPKAFADRLREVMAGR</sequence>
<dbReference type="Proteomes" id="UP000605992">
    <property type="component" value="Unassembled WGS sequence"/>
</dbReference>
<evidence type="ECO:0000313" key="3">
    <source>
        <dbReference type="Proteomes" id="UP000605992"/>
    </source>
</evidence>
<organism evidence="2 3">
    <name type="scientific">Planotetraspora thailandica</name>
    <dbReference type="NCBI Taxonomy" id="487172"/>
    <lineage>
        <taxon>Bacteria</taxon>
        <taxon>Bacillati</taxon>
        <taxon>Actinomycetota</taxon>
        <taxon>Actinomycetes</taxon>
        <taxon>Streptosporangiales</taxon>
        <taxon>Streptosporangiaceae</taxon>
        <taxon>Planotetraspora</taxon>
    </lineage>
</organism>